<sequence length="164" mass="17796">MDRALLVCVLTLHLIGVIAASNSQRTIFRRSELPSLRNRNSGLVSFRDTNFYSNPVDNIGSGLNGESIVDHENGNEEIVSKRQFDEIGSGLKGDGIVDHGYANGVFSKRPFDEKGSGLIGKRVVGHALGHGVVSKRHSEEMEGELMVKRIVGLGDGTIPSNFYS</sequence>
<dbReference type="Proteomes" id="UP000076420">
    <property type="component" value="Unassembled WGS sequence"/>
</dbReference>
<dbReference type="VEuPathDB" id="VectorBase:BGLB032271"/>
<reference evidence="2" key="1">
    <citation type="submission" date="2020-05" db="UniProtKB">
        <authorList>
            <consortium name="EnsemblMetazoa"/>
        </authorList>
    </citation>
    <scope>IDENTIFICATION</scope>
    <source>
        <strain evidence="2">BB02</strain>
    </source>
</reference>
<feature type="chain" id="PRO_5012677381" evidence="1">
    <location>
        <begin position="21"/>
        <end position="164"/>
    </location>
</feature>
<organism evidence="2 3">
    <name type="scientific">Biomphalaria glabrata</name>
    <name type="common">Bloodfluke planorb</name>
    <name type="synonym">Freshwater snail</name>
    <dbReference type="NCBI Taxonomy" id="6526"/>
    <lineage>
        <taxon>Eukaryota</taxon>
        <taxon>Metazoa</taxon>
        <taxon>Spiralia</taxon>
        <taxon>Lophotrochozoa</taxon>
        <taxon>Mollusca</taxon>
        <taxon>Gastropoda</taxon>
        <taxon>Heterobranchia</taxon>
        <taxon>Euthyneura</taxon>
        <taxon>Panpulmonata</taxon>
        <taxon>Hygrophila</taxon>
        <taxon>Lymnaeoidea</taxon>
        <taxon>Planorbidae</taxon>
        <taxon>Biomphalaria</taxon>
    </lineage>
</organism>
<dbReference type="KEGG" id="bgt:106058881"/>
<accession>A0A2C9LKX0</accession>
<feature type="signal peptide" evidence="1">
    <location>
        <begin position="1"/>
        <end position="20"/>
    </location>
</feature>
<evidence type="ECO:0000256" key="1">
    <source>
        <dbReference type="SAM" id="SignalP"/>
    </source>
</evidence>
<gene>
    <name evidence="2" type="primary">106058881</name>
</gene>
<evidence type="ECO:0000313" key="3">
    <source>
        <dbReference type="Proteomes" id="UP000076420"/>
    </source>
</evidence>
<evidence type="ECO:0000313" key="2">
    <source>
        <dbReference type="EnsemblMetazoa" id="BGLB032271-PA"/>
    </source>
</evidence>
<dbReference type="VEuPathDB" id="VectorBase:BGLAX_034614"/>
<dbReference type="AlphaFoldDB" id="A0A2C9LKX0"/>
<proteinExistence type="predicted"/>
<dbReference type="EnsemblMetazoa" id="BGLB032271-RA">
    <property type="protein sequence ID" value="BGLB032271-PA"/>
    <property type="gene ID" value="BGLB032271"/>
</dbReference>
<name>A0A2C9LKX0_BIOGL</name>
<protein>
    <submittedName>
        <fullName evidence="2">Uncharacterized protein</fullName>
    </submittedName>
</protein>
<keyword evidence="1" id="KW-0732">Signal</keyword>
<dbReference type="RefSeq" id="XP_013071849.2">
    <property type="nucleotide sequence ID" value="XM_013216395.2"/>
</dbReference>